<accession>A0AA88IXA0</accession>
<keyword evidence="15" id="KW-1185">Reference proteome</keyword>
<comment type="catalytic activity">
    <reaction evidence="10">
        <text>O-phospho-L-seryl-[protein] + H2O = L-seryl-[protein] + phosphate</text>
        <dbReference type="Rhea" id="RHEA:20629"/>
        <dbReference type="Rhea" id="RHEA-COMP:9863"/>
        <dbReference type="Rhea" id="RHEA-COMP:11604"/>
        <dbReference type="ChEBI" id="CHEBI:15377"/>
        <dbReference type="ChEBI" id="CHEBI:29999"/>
        <dbReference type="ChEBI" id="CHEBI:43474"/>
        <dbReference type="ChEBI" id="CHEBI:83421"/>
        <dbReference type="EC" id="3.1.3.16"/>
    </reaction>
</comment>
<dbReference type="FunFam" id="3.60.40.10:FF:000024">
    <property type="entry name" value="probable protein phosphatase 2C 33"/>
    <property type="match status" value="1"/>
</dbReference>
<evidence type="ECO:0000256" key="11">
    <source>
        <dbReference type="ARBA" id="ARBA00048336"/>
    </source>
</evidence>
<evidence type="ECO:0000256" key="10">
    <source>
        <dbReference type="ARBA" id="ARBA00047761"/>
    </source>
</evidence>
<sequence>MGSCYSKTKKTQKSEEKEAEESEEKRRRGWKRKKWGTGEDEISFPFPFPFPFPFSTGTRTSTAAANGNNGNNANNANNANGTMMWFNSASKVGCLHTQQGKKGTNQDAMLLCENFSSRSDTVFCGVFDGHGPFGHLVAKKVRDSLPLLLCAEWTSLSTNPHCDATTTVTATAAATATAFKQQPTSSSSPSMDDEWCQPLDLEHNGNLPEVYVSLRQSMFKAFKLMDKDLKLHPTLDCFCSGTTAVALVKQGQHIVIGNVGDSRAVLATRDNDNALVAVQLTVDLKPDLPGEAARIQRCRGRVFALQDEPEVARVWLPNNDSPGLAMARAFGDFCLKDFGLISVPDVYYHHVTERDEFIILATDGVWDVLSNKEAVDIVASAPGRTTAARALVDCAVRAWRLKYPTSKNDDCAVVCLFLENTSSASTAVMEDDRTRNHKEALEKTEIANENTGVLEVDDSHAFVLEHSGPLESSNEIVPVAEVTEEKSPVKGQSKRSLAECISTRDDEEWSALEGITRVNSLLSLPRFLSGEKRSASWRKWL</sequence>
<comment type="caution">
    <text evidence="14">The sequence shown here is derived from an EMBL/GenBank/DDBJ whole genome shotgun (WGS) entry which is preliminary data.</text>
</comment>
<evidence type="ECO:0000256" key="6">
    <source>
        <dbReference type="ARBA" id="ARBA00022801"/>
    </source>
</evidence>
<dbReference type="SMART" id="SM00332">
    <property type="entry name" value="PP2Cc"/>
    <property type="match status" value="1"/>
</dbReference>
<name>A0AA88IXA0_FICCA</name>
<keyword evidence="6" id="KW-0378">Hydrolase</keyword>
<dbReference type="Pfam" id="PF00481">
    <property type="entry name" value="PP2C"/>
    <property type="match status" value="1"/>
</dbReference>
<comment type="similarity">
    <text evidence="3">Belongs to the PP2C family.</text>
</comment>
<evidence type="ECO:0000256" key="4">
    <source>
        <dbReference type="ARBA" id="ARBA00013081"/>
    </source>
</evidence>
<evidence type="ECO:0000256" key="8">
    <source>
        <dbReference type="ARBA" id="ARBA00022912"/>
    </source>
</evidence>
<evidence type="ECO:0000256" key="7">
    <source>
        <dbReference type="ARBA" id="ARBA00022842"/>
    </source>
</evidence>
<organism evidence="14 15">
    <name type="scientific">Ficus carica</name>
    <name type="common">Common fig</name>
    <dbReference type="NCBI Taxonomy" id="3494"/>
    <lineage>
        <taxon>Eukaryota</taxon>
        <taxon>Viridiplantae</taxon>
        <taxon>Streptophyta</taxon>
        <taxon>Embryophyta</taxon>
        <taxon>Tracheophyta</taxon>
        <taxon>Spermatophyta</taxon>
        <taxon>Magnoliopsida</taxon>
        <taxon>eudicotyledons</taxon>
        <taxon>Gunneridae</taxon>
        <taxon>Pentapetalae</taxon>
        <taxon>rosids</taxon>
        <taxon>fabids</taxon>
        <taxon>Rosales</taxon>
        <taxon>Moraceae</taxon>
        <taxon>Ficeae</taxon>
        <taxon>Ficus</taxon>
    </lineage>
</organism>
<dbReference type="Gene3D" id="3.60.40.10">
    <property type="entry name" value="PPM-type phosphatase domain"/>
    <property type="match status" value="1"/>
</dbReference>
<evidence type="ECO:0000256" key="12">
    <source>
        <dbReference type="SAM" id="MobiDB-lite"/>
    </source>
</evidence>
<evidence type="ECO:0000256" key="3">
    <source>
        <dbReference type="ARBA" id="ARBA00006702"/>
    </source>
</evidence>
<evidence type="ECO:0000256" key="9">
    <source>
        <dbReference type="ARBA" id="ARBA00023211"/>
    </source>
</evidence>
<evidence type="ECO:0000256" key="1">
    <source>
        <dbReference type="ARBA" id="ARBA00001936"/>
    </source>
</evidence>
<evidence type="ECO:0000313" key="15">
    <source>
        <dbReference type="Proteomes" id="UP001187192"/>
    </source>
</evidence>
<keyword evidence="7" id="KW-0460">Magnesium</keyword>
<reference evidence="14" key="1">
    <citation type="submission" date="2023-07" db="EMBL/GenBank/DDBJ databases">
        <title>draft genome sequence of fig (Ficus carica).</title>
        <authorList>
            <person name="Takahashi T."/>
            <person name="Nishimura K."/>
        </authorList>
    </citation>
    <scope>NUCLEOTIDE SEQUENCE</scope>
</reference>
<keyword evidence="9" id="KW-0464">Manganese</keyword>
<dbReference type="GO" id="GO:0046872">
    <property type="term" value="F:metal ion binding"/>
    <property type="evidence" value="ECO:0007669"/>
    <property type="project" value="UniProtKB-KW"/>
</dbReference>
<feature type="domain" description="PPM-type phosphatase" evidence="13">
    <location>
        <begin position="91"/>
        <end position="418"/>
    </location>
</feature>
<gene>
    <name evidence="14" type="ORF">TIFTF001_028931</name>
</gene>
<feature type="region of interest" description="Disordered" evidence="12">
    <location>
        <begin position="1"/>
        <end position="34"/>
    </location>
</feature>
<keyword evidence="5" id="KW-0479">Metal-binding</keyword>
<dbReference type="PANTHER" id="PTHR47992">
    <property type="entry name" value="PROTEIN PHOSPHATASE"/>
    <property type="match status" value="1"/>
</dbReference>
<dbReference type="EC" id="3.1.3.16" evidence="4"/>
<comment type="catalytic activity">
    <reaction evidence="11">
        <text>O-phospho-L-threonyl-[protein] + H2O = L-threonyl-[protein] + phosphate</text>
        <dbReference type="Rhea" id="RHEA:47004"/>
        <dbReference type="Rhea" id="RHEA-COMP:11060"/>
        <dbReference type="Rhea" id="RHEA-COMP:11605"/>
        <dbReference type="ChEBI" id="CHEBI:15377"/>
        <dbReference type="ChEBI" id="CHEBI:30013"/>
        <dbReference type="ChEBI" id="CHEBI:43474"/>
        <dbReference type="ChEBI" id="CHEBI:61977"/>
        <dbReference type="EC" id="3.1.3.16"/>
    </reaction>
</comment>
<evidence type="ECO:0000256" key="2">
    <source>
        <dbReference type="ARBA" id="ARBA00001946"/>
    </source>
</evidence>
<dbReference type="InterPro" id="IPR036457">
    <property type="entry name" value="PPM-type-like_dom_sf"/>
</dbReference>
<dbReference type="SUPFAM" id="SSF81606">
    <property type="entry name" value="PP2C-like"/>
    <property type="match status" value="1"/>
</dbReference>
<dbReference type="Proteomes" id="UP001187192">
    <property type="component" value="Unassembled WGS sequence"/>
</dbReference>
<keyword evidence="8" id="KW-0904">Protein phosphatase</keyword>
<dbReference type="InterPro" id="IPR001932">
    <property type="entry name" value="PPM-type_phosphatase-like_dom"/>
</dbReference>
<dbReference type="AlphaFoldDB" id="A0AA88IXA0"/>
<dbReference type="EMBL" id="BTGU01000092">
    <property type="protein sequence ID" value="GMN59838.1"/>
    <property type="molecule type" value="Genomic_DNA"/>
</dbReference>
<evidence type="ECO:0000313" key="14">
    <source>
        <dbReference type="EMBL" id="GMN59838.1"/>
    </source>
</evidence>
<dbReference type="CDD" id="cd00143">
    <property type="entry name" value="PP2Cc"/>
    <property type="match status" value="1"/>
</dbReference>
<comment type="cofactor">
    <cofactor evidence="2">
        <name>Mg(2+)</name>
        <dbReference type="ChEBI" id="CHEBI:18420"/>
    </cofactor>
</comment>
<protein>
    <recommendedName>
        <fullName evidence="4">protein-serine/threonine phosphatase</fullName>
        <ecNumber evidence="4">3.1.3.16</ecNumber>
    </recommendedName>
</protein>
<evidence type="ECO:0000259" key="13">
    <source>
        <dbReference type="PROSITE" id="PS51746"/>
    </source>
</evidence>
<comment type="cofactor">
    <cofactor evidence="1">
        <name>Mn(2+)</name>
        <dbReference type="ChEBI" id="CHEBI:29035"/>
    </cofactor>
</comment>
<dbReference type="GO" id="GO:0004722">
    <property type="term" value="F:protein serine/threonine phosphatase activity"/>
    <property type="evidence" value="ECO:0007669"/>
    <property type="project" value="UniProtKB-EC"/>
</dbReference>
<proteinExistence type="inferred from homology"/>
<dbReference type="PROSITE" id="PS51746">
    <property type="entry name" value="PPM_2"/>
    <property type="match status" value="1"/>
</dbReference>
<evidence type="ECO:0000256" key="5">
    <source>
        <dbReference type="ARBA" id="ARBA00022723"/>
    </source>
</evidence>
<dbReference type="InterPro" id="IPR015655">
    <property type="entry name" value="PP2C"/>
</dbReference>